<dbReference type="EMBL" id="JAIMJA010000033">
    <property type="protein sequence ID" value="MCE2597119.1"/>
    <property type="molecule type" value="Genomic_DNA"/>
</dbReference>
<evidence type="ECO:0000313" key="1">
    <source>
        <dbReference type="EMBL" id="MCE2597119.1"/>
    </source>
</evidence>
<comment type="caution">
    <text evidence="1">The sequence shown here is derived from an EMBL/GenBank/DDBJ whole genome shotgun (WGS) entry which is preliminary data.</text>
</comment>
<sequence>MNSFFEKGAAAKSFIEENFSDELKKVFDEVRHHAFVEGIAKAQAEIEEERIKSKEILLEAEQLKISTEKESKKIRELYKETVDLVKRLKIEVEEEIFLVETESLGFFCRLFNDLLRDESFMVNLLQEMIDKQKKKYGNAFVKLELPSVLRSFFSCDDDDSTPLDIVFLDSIDDFTARLVGNDFFIEISPDRMIRDINTQLKSLVNEV</sequence>
<keyword evidence="2" id="KW-1185">Reference proteome</keyword>
<gene>
    <name evidence="1" type="ORF">K6Y31_20300</name>
</gene>
<protein>
    <submittedName>
        <fullName evidence="1">Uncharacterized protein</fullName>
    </submittedName>
</protein>
<evidence type="ECO:0000313" key="2">
    <source>
        <dbReference type="Proteomes" id="UP001201273"/>
    </source>
</evidence>
<name>A0ABS8WDJ5_9GAMM</name>
<accession>A0ABS8WDJ5</accession>
<organism evidence="1 2">
    <name type="scientific">Motilimonas cestriensis</name>
    <dbReference type="NCBI Taxonomy" id="2742685"/>
    <lineage>
        <taxon>Bacteria</taxon>
        <taxon>Pseudomonadati</taxon>
        <taxon>Pseudomonadota</taxon>
        <taxon>Gammaproteobacteria</taxon>
        <taxon>Alteromonadales</taxon>
        <taxon>Alteromonadales genera incertae sedis</taxon>
        <taxon>Motilimonas</taxon>
    </lineage>
</organism>
<reference evidence="1 2" key="1">
    <citation type="journal article" date="2022" name="Environ. Microbiol. Rep.">
        <title>Eco-phylogenetic analyses reveal divergent evolution of vitamin B12 metabolism in the marine bacterial family 'Psychromonadaceae'.</title>
        <authorList>
            <person name="Jin X."/>
            <person name="Yang Y."/>
            <person name="Cao H."/>
            <person name="Gao B."/>
            <person name="Zhao Z."/>
        </authorList>
    </citation>
    <scope>NUCLEOTIDE SEQUENCE [LARGE SCALE GENOMIC DNA]</scope>
    <source>
        <strain evidence="1 2">MKS20</strain>
    </source>
</reference>
<dbReference type="Proteomes" id="UP001201273">
    <property type="component" value="Unassembled WGS sequence"/>
</dbReference>
<proteinExistence type="predicted"/>
<dbReference type="RefSeq" id="WP_233054861.1">
    <property type="nucleotide sequence ID" value="NZ_JAIMJA010000033.1"/>
</dbReference>